<dbReference type="OrthoDB" id="4463754at2759"/>
<keyword evidence="3" id="KW-1185">Reference proteome</keyword>
<dbReference type="AlphaFoldDB" id="A0A9X0BE76"/>
<comment type="caution">
    <text evidence="2">The sequence shown here is derived from an EMBL/GenBank/DDBJ whole genome shotgun (WGS) entry which is preliminary data.</text>
</comment>
<accession>A0A9X0BE76</accession>
<organism evidence="2 3">
    <name type="scientific">Penicillium cosmopolitanum</name>
    <dbReference type="NCBI Taxonomy" id="1131564"/>
    <lineage>
        <taxon>Eukaryota</taxon>
        <taxon>Fungi</taxon>
        <taxon>Dikarya</taxon>
        <taxon>Ascomycota</taxon>
        <taxon>Pezizomycotina</taxon>
        <taxon>Eurotiomycetes</taxon>
        <taxon>Eurotiomycetidae</taxon>
        <taxon>Eurotiales</taxon>
        <taxon>Aspergillaceae</taxon>
        <taxon>Penicillium</taxon>
    </lineage>
</organism>
<name>A0A9X0BE76_9EURO</name>
<protein>
    <submittedName>
        <fullName evidence="2">Uncharacterized protein</fullName>
    </submittedName>
</protein>
<dbReference type="RefSeq" id="XP_056493649.1">
    <property type="nucleotide sequence ID" value="XM_056625067.1"/>
</dbReference>
<proteinExistence type="predicted"/>
<evidence type="ECO:0000313" key="2">
    <source>
        <dbReference type="EMBL" id="KAJ5413793.1"/>
    </source>
</evidence>
<evidence type="ECO:0000256" key="1">
    <source>
        <dbReference type="SAM" id="MobiDB-lite"/>
    </source>
</evidence>
<gene>
    <name evidence="2" type="ORF">N7509_000420</name>
</gene>
<evidence type="ECO:0000313" key="3">
    <source>
        <dbReference type="Proteomes" id="UP001147747"/>
    </source>
</evidence>
<feature type="compositionally biased region" description="Polar residues" evidence="1">
    <location>
        <begin position="1"/>
        <end position="13"/>
    </location>
</feature>
<reference evidence="2" key="1">
    <citation type="submission" date="2022-12" db="EMBL/GenBank/DDBJ databases">
        <authorList>
            <person name="Petersen C."/>
        </authorList>
    </citation>
    <scope>NUCLEOTIDE SEQUENCE</scope>
    <source>
        <strain evidence="2">IBT 29677</strain>
    </source>
</reference>
<feature type="region of interest" description="Disordered" evidence="1">
    <location>
        <begin position="1"/>
        <end position="25"/>
    </location>
</feature>
<dbReference type="GeneID" id="81364047"/>
<dbReference type="Proteomes" id="UP001147747">
    <property type="component" value="Unassembled WGS sequence"/>
</dbReference>
<dbReference type="EMBL" id="JAPZBU010000003">
    <property type="protein sequence ID" value="KAJ5413793.1"/>
    <property type="molecule type" value="Genomic_DNA"/>
</dbReference>
<sequence>MPTDFSDNSSSIYSRPLDAAKHETSANTLPKIPSIGLSVPEINILDHQISMARGSTMALEMTRSRLQLCKGQINIPRADLRRQKLRQKAQQERENEFYRDCFRMFRQLIITIMESTQNLVLQYHFHSGKGPVKDPRLIRTIILLRVALDKSRAEETEAEKQLKQQWGVPSPFHRPLVGYDTEGPKVFLAIMASSVYF</sequence>
<reference evidence="2" key="2">
    <citation type="journal article" date="2023" name="IMA Fungus">
        <title>Comparative genomic study of the Penicillium genus elucidates a diverse pangenome and 15 lateral gene transfer events.</title>
        <authorList>
            <person name="Petersen C."/>
            <person name="Sorensen T."/>
            <person name="Nielsen M.R."/>
            <person name="Sondergaard T.E."/>
            <person name="Sorensen J.L."/>
            <person name="Fitzpatrick D.A."/>
            <person name="Frisvad J.C."/>
            <person name="Nielsen K.L."/>
        </authorList>
    </citation>
    <scope>NUCLEOTIDE SEQUENCE</scope>
    <source>
        <strain evidence="2">IBT 29677</strain>
    </source>
</reference>